<dbReference type="OrthoDB" id="5966585at2"/>
<feature type="transmembrane region" description="Helical" evidence="4">
    <location>
        <begin position="92"/>
        <end position="110"/>
    </location>
</feature>
<dbReference type="PANTHER" id="PTHR11360:SF308">
    <property type="entry name" value="BLL3089 PROTEIN"/>
    <property type="match status" value="1"/>
</dbReference>
<evidence type="ECO:0000313" key="7">
    <source>
        <dbReference type="Proteomes" id="UP000295525"/>
    </source>
</evidence>
<feature type="transmembrane region" description="Helical" evidence="4">
    <location>
        <begin position="325"/>
        <end position="347"/>
    </location>
</feature>
<evidence type="ECO:0000313" key="6">
    <source>
        <dbReference type="EMBL" id="TCT10292.1"/>
    </source>
</evidence>
<dbReference type="InterPro" id="IPR036259">
    <property type="entry name" value="MFS_trans_sf"/>
</dbReference>
<dbReference type="EMBL" id="SMAJ01000002">
    <property type="protein sequence ID" value="TCT10292.1"/>
    <property type="molecule type" value="Genomic_DNA"/>
</dbReference>
<feature type="transmembrane region" description="Helical" evidence="4">
    <location>
        <begin position="152"/>
        <end position="170"/>
    </location>
</feature>
<dbReference type="InterPro" id="IPR011701">
    <property type="entry name" value="MFS"/>
</dbReference>
<proteinExistence type="predicted"/>
<feature type="transmembrane region" description="Helical" evidence="4">
    <location>
        <begin position="301"/>
        <end position="319"/>
    </location>
</feature>
<dbReference type="Gene3D" id="1.20.1250.20">
    <property type="entry name" value="MFS general substrate transporter like domains"/>
    <property type="match status" value="1"/>
</dbReference>
<dbReference type="PANTHER" id="PTHR11360">
    <property type="entry name" value="MONOCARBOXYLATE TRANSPORTER"/>
    <property type="match status" value="1"/>
</dbReference>
<dbReference type="PROSITE" id="PS50850">
    <property type="entry name" value="MFS"/>
    <property type="match status" value="1"/>
</dbReference>
<dbReference type="Pfam" id="PF07690">
    <property type="entry name" value="MFS_1"/>
    <property type="match status" value="1"/>
</dbReference>
<feature type="transmembrane region" description="Helical" evidence="4">
    <location>
        <begin position="270"/>
        <end position="289"/>
    </location>
</feature>
<evidence type="ECO:0000256" key="4">
    <source>
        <dbReference type="SAM" id="Phobius"/>
    </source>
</evidence>
<keyword evidence="2 4" id="KW-1133">Transmembrane helix</keyword>
<protein>
    <submittedName>
        <fullName evidence="6">Nitrate/nitrite transporter NarK</fullName>
    </submittedName>
</protein>
<feature type="transmembrane region" description="Helical" evidence="4">
    <location>
        <begin position="389"/>
        <end position="413"/>
    </location>
</feature>
<dbReference type="AlphaFoldDB" id="A0A4R3MAX9"/>
<keyword evidence="1 4" id="KW-0812">Transmembrane</keyword>
<feature type="transmembrane region" description="Helical" evidence="4">
    <location>
        <begin position="24"/>
        <end position="42"/>
    </location>
</feature>
<reference evidence="6 7" key="1">
    <citation type="submission" date="2019-03" db="EMBL/GenBank/DDBJ databases">
        <title>Genomic Encyclopedia of Type Strains, Phase IV (KMG-IV): sequencing the most valuable type-strain genomes for metagenomic binning, comparative biology and taxonomic classification.</title>
        <authorList>
            <person name="Goeker M."/>
        </authorList>
    </citation>
    <scope>NUCLEOTIDE SEQUENCE [LARGE SCALE GENOMIC DNA]</scope>
    <source>
        <strain evidence="6 7">DSM 24591</strain>
    </source>
</reference>
<evidence type="ECO:0000256" key="1">
    <source>
        <dbReference type="ARBA" id="ARBA00022692"/>
    </source>
</evidence>
<evidence type="ECO:0000256" key="3">
    <source>
        <dbReference type="ARBA" id="ARBA00023136"/>
    </source>
</evidence>
<keyword evidence="7" id="KW-1185">Reference proteome</keyword>
<organism evidence="6 7">
    <name type="scientific">Paralcaligenes ureilyticus</name>
    <dbReference type="NCBI Taxonomy" id="627131"/>
    <lineage>
        <taxon>Bacteria</taxon>
        <taxon>Pseudomonadati</taxon>
        <taxon>Pseudomonadota</taxon>
        <taxon>Betaproteobacteria</taxon>
        <taxon>Burkholderiales</taxon>
        <taxon>Alcaligenaceae</taxon>
        <taxon>Paralcaligenes</taxon>
    </lineage>
</organism>
<dbReference type="Proteomes" id="UP000295525">
    <property type="component" value="Unassembled WGS sequence"/>
</dbReference>
<dbReference type="SUPFAM" id="SSF103473">
    <property type="entry name" value="MFS general substrate transporter"/>
    <property type="match status" value="1"/>
</dbReference>
<dbReference type="InterPro" id="IPR050327">
    <property type="entry name" value="Proton-linked_MCT"/>
</dbReference>
<accession>A0A4R3MAX9</accession>
<feature type="transmembrane region" description="Helical" evidence="4">
    <location>
        <begin position="359"/>
        <end position="383"/>
    </location>
</feature>
<comment type="caution">
    <text evidence="6">The sequence shown here is derived from an EMBL/GenBank/DDBJ whole genome shotgun (WGS) entry which is preliminary data.</text>
</comment>
<name>A0A4R3MAX9_9BURK</name>
<feature type="transmembrane region" description="Helical" evidence="4">
    <location>
        <begin position="116"/>
        <end position="140"/>
    </location>
</feature>
<dbReference type="RefSeq" id="WP_132579881.1">
    <property type="nucleotide sequence ID" value="NZ_SMAJ01000002.1"/>
</dbReference>
<feature type="domain" description="Major facilitator superfamily (MFS) profile" evidence="5">
    <location>
        <begin position="25"/>
        <end position="418"/>
    </location>
</feature>
<dbReference type="GO" id="GO:0022857">
    <property type="term" value="F:transmembrane transporter activity"/>
    <property type="evidence" value="ECO:0007669"/>
    <property type="project" value="InterPro"/>
</dbReference>
<keyword evidence="3 4" id="KW-0472">Membrane</keyword>
<feature type="transmembrane region" description="Helical" evidence="4">
    <location>
        <begin position="235"/>
        <end position="258"/>
    </location>
</feature>
<dbReference type="InterPro" id="IPR020846">
    <property type="entry name" value="MFS_dom"/>
</dbReference>
<feature type="transmembrane region" description="Helical" evidence="4">
    <location>
        <begin position="182"/>
        <end position="202"/>
    </location>
</feature>
<evidence type="ECO:0000259" key="5">
    <source>
        <dbReference type="PROSITE" id="PS50850"/>
    </source>
</evidence>
<gene>
    <name evidence="6" type="ORF">EDC26_102248</name>
</gene>
<sequence length="438" mass="46569">MWPTQTSLASEPSNSTNTPDNPRVLITALGIGQICSWGSFYYSFPLIVEAMIPELGWSKADVYGAVTIGLILAGLLAYPVGLAVDRGHGRRLMGGASVAVAMLMALWSQVDSIVSFYLLIAGIGALQAATLYEPAFAVIARRVGPANTRSGITALTLWAGFASTLFIPFVQFLLDRWGWRDALLVLAFINLSVCAVAYLSFIRPQRDVVVVMPVDSAGQSSTDKQEIGTALRKPVFWALMIATTAYAAMYSAFAFHMYPILLERGMDAGIVVTAIATIGPAQVLARILIGVFGSGLSVRRIGAFVVAMFPLAFGALILLPPNVGFIIAVFIVLGAANGIFTIVRGLVVPEMLGRRAYGAINGLLAVPGNLLRALAPVGAAWLWGMTGSYGVVLWAIVCAAAILAISFWTAAWLSKRTIQNMADATDDYADVENISLKG</sequence>
<feature type="transmembrane region" description="Helical" evidence="4">
    <location>
        <begin position="62"/>
        <end position="80"/>
    </location>
</feature>
<evidence type="ECO:0000256" key="2">
    <source>
        <dbReference type="ARBA" id="ARBA00022989"/>
    </source>
</evidence>